<evidence type="ECO:0000256" key="2">
    <source>
        <dbReference type="ARBA" id="ARBA00022452"/>
    </source>
</evidence>
<reference evidence="10 11" key="1">
    <citation type="submission" date="2022-11" db="EMBL/GenBank/DDBJ databases">
        <title>Brucella sp. YY2X, whole genome shotgun sequencing project.</title>
        <authorList>
            <person name="Yang Y."/>
        </authorList>
    </citation>
    <scope>NUCLEOTIDE SEQUENCE [LARGE SCALE GENOMIC DNA]</scope>
    <source>
        <strain evidence="10 11">YY2X</strain>
    </source>
</reference>
<keyword evidence="3" id="KW-0812">Transmembrane</keyword>
<evidence type="ECO:0000259" key="9">
    <source>
        <dbReference type="Pfam" id="PF13505"/>
    </source>
</evidence>
<dbReference type="Gene3D" id="2.40.160.20">
    <property type="match status" value="1"/>
</dbReference>
<feature type="chain" id="PRO_5045922463" evidence="8">
    <location>
        <begin position="23"/>
        <end position="228"/>
    </location>
</feature>
<keyword evidence="6" id="KW-0998">Cell outer membrane</keyword>
<evidence type="ECO:0000256" key="5">
    <source>
        <dbReference type="ARBA" id="ARBA00023136"/>
    </source>
</evidence>
<evidence type="ECO:0000313" key="11">
    <source>
        <dbReference type="Proteomes" id="UP001301216"/>
    </source>
</evidence>
<dbReference type="SUPFAM" id="SSF56925">
    <property type="entry name" value="OMPA-like"/>
    <property type="match status" value="1"/>
</dbReference>
<dbReference type="RefSeq" id="WP_265986030.1">
    <property type="nucleotide sequence ID" value="NZ_JAPHAV010000010.1"/>
</dbReference>
<sequence>MSFKKFAGASLFAIMTASAAHAADAITSQEPVPMASVFSWGGAYVGGEIGWGWAKSKVSAWDFADSSENLNSNGFLGGVYAGYNFDMGNNVILGLEGNFDYNDLKKSNDYAFKNTLSYTTKSQLEWSGALRARAGYAIDRFMPYIAGGLAFGNIKTSYADSARDFSNSKTKTGWTIGAGVDYAATNNVILRLEYRYTDFGKDNFDFGDTAMRNSVKTNDIRIGVAYKF</sequence>
<evidence type="ECO:0000256" key="8">
    <source>
        <dbReference type="SAM" id="SignalP"/>
    </source>
</evidence>
<keyword evidence="11" id="KW-1185">Reference proteome</keyword>
<dbReference type="EMBL" id="JAPHAV010000010">
    <property type="protein sequence ID" value="MCX2698313.1"/>
    <property type="molecule type" value="Genomic_DNA"/>
</dbReference>
<evidence type="ECO:0000256" key="7">
    <source>
        <dbReference type="ARBA" id="ARBA00038306"/>
    </source>
</evidence>
<dbReference type="Proteomes" id="UP001301216">
    <property type="component" value="Unassembled WGS sequence"/>
</dbReference>
<protein>
    <submittedName>
        <fullName evidence="10">Porin family protein</fullName>
    </submittedName>
</protein>
<evidence type="ECO:0000256" key="1">
    <source>
        <dbReference type="ARBA" id="ARBA00004442"/>
    </source>
</evidence>
<feature type="domain" description="Outer membrane protein beta-barrel" evidence="9">
    <location>
        <begin position="12"/>
        <end position="228"/>
    </location>
</feature>
<keyword evidence="4 8" id="KW-0732">Signal</keyword>
<dbReference type="InterPro" id="IPR011250">
    <property type="entry name" value="OMP/PagP_B-barrel"/>
</dbReference>
<comment type="subcellular location">
    <subcellularLocation>
        <location evidence="1">Cell outer membrane</location>
    </subcellularLocation>
</comment>
<keyword evidence="5" id="KW-0472">Membrane</keyword>
<accession>A0ABT3QRS7</accession>
<dbReference type="PANTHER" id="PTHR34001">
    <property type="entry name" value="BLL7405 PROTEIN"/>
    <property type="match status" value="1"/>
</dbReference>
<gene>
    <name evidence="10" type="ORF">OPR82_16335</name>
</gene>
<keyword evidence="2" id="KW-1134">Transmembrane beta strand</keyword>
<organism evidence="10 11">
    <name type="scientific">Ochrobactrum chromiisoli</name>
    <dbReference type="NCBI Taxonomy" id="2993941"/>
    <lineage>
        <taxon>Bacteria</taxon>
        <taxon>Pseudomonadati</taxon>
        <taxon>Pseudomonadota</taxon>
        <taxon>Alphaproteobacteria</taxon>
        <taxon>Hyphomicrobiales</taxon>
        <taxon>Brucellaceae</taxon>
        <taxon>Brucella/Ochrobactrum group</taxon>
        <taxon>Ochrobactrum</taxon>
    </lineage>
</organism>
<evidence type="ECO:0000313" key="10">
    <source>
        <dbReference type="EMBL" id="MCX2698313.1"/>
    </source>
</evidence>
<evidence type="ECO:0000256" key="3">
    <source>
        <dbReference type="ARBA" id="ARBA00022692"/>
    </source>
</evidence>
<dbReference type="NCBIfam" id="TIGR01414">
    <property type="entry name" value="autotrans_barl"/>
    <property type="match status" value="1"/>
</dbReference>
<comment type="caution">
    <text evidence="10">The sequence shown here is derived from an EMBL/GenBank/DDBJ whole genome shotgun (WGS) entry which is preliminary data.</text>
</comment>
<evidence type="ECO:0000256" key="4">
    <source>
        <dbReference type="ARBA" id="ARBA00022729"/>
    </source>
</evidence>
<feature type="signal peptide" evidence="8">
    <location>
        <begin position="1"/>
        <end position="22"/>
    </location>
</feature>
<evidence type="ECO:0000256" key="6">
    <source>
        <dbReference type="ARBA" id="ARBA00023237"/>
    </source>
</evidence>
<comment type="similarity">
    <text evidence="7">Belongs to the Omp25/RopB family.</text>
</comment>
<dbReference type="InterPro" id="IPR027385">
    <property type="entry name" value="Beta-barrel_OMP"/>
</dbReference>
<name>A0ABT3QRS7_9HYPH</name>
<dbReference type="Pfam" id="PF13505">
    <property type="entry name" value="OMP_b-brl"/>
    <property type="match status" value="1"/>
</dbReference>
<dbReference type="InterPro" id="IPR051692">
    <property type="entry name" value="OMP-like"/>
</dbReference>
<proteinExistence type="inferred from homology"/>
<dbReference type="PANTHER" id="PTHR34001:SF3">
    <property type="entry name" value="BLL7405 PROTEIN"/>
    <property type="match status" value="1"/>
</dbReference>
<dbReference type="InterPro" id="IPR006315">
    <property type="entry name" value="OM_autotransptr_brl_dom"/>
</dbReference>